<dbReference type="PANTHER" id="PTHR37422">
    <property type="entry name" value="TEICHURONIC ACID BIOSYNTHESIS PROTEIN TUAE"/>
    <property type="match status" value="1"/>
</dbReference>
<dbReference type="RefSeq" id="WP_194536739.1">
    <property type="nucleotide sequence ID" value="NZ_JACEFB010000002.1"/>
</dbReference>
<evidence type="ECO:0000256" key="1">
    <source>
        <dbReference type="ARBA" id="ARBA00004141"/>
    </source>
</evidence>
<feature type="transmembrane region" description="Helical" evidence="5">
    <location>
        <begin position="20"/>
        <end position="40"/>
    </location>
</feature>
<evidence type="ECO:0000256" key="4">
    <source>
        <dbReference type="ARBA" id="ARBA00023136"/>
    </source>
</evidence>
<dbReference type="GO" id="GO:0016874">
    <property type="term" value="F:ligase activity"/>
    <property type="evidence" value="ECO:0007669"/>
    <property type="project" value="UniProtKB-KW"/>
</dbReference>
<keyword evidence="2 5" id="KW-0812">Transmembrane</keyword>
<evidence type="ECO:0000313" key="7">
    <source>
        <dbReference type="EMBL" id="MBA2225307.1"/>
    </source>
</evidence>
<keyword evidence="3 5" id="KW-1133">Transmembrane helix</keyword>
<feature type="transmembrane region" description="Helical" evidence="5">
    <location>
        <begin position="227"/>
        <end position="244"/>
    </location>
</feature>
<keyword evidence="7" id="KW-0436">Ligase</keyword>
<reference evidence="7 8" key="1">
    <citation type="submission" date="2020-07" db="EMBL/GenBank/DDBJ databases">
        <title>Thermogemmata thermophila gen. nov., sp. nov., a novel moderate thermophilic planctomycete from a Kamchatka hot spring.</title>
        <authorList>
            <person name="Elcheninov A.G."/>
            <person name="Podosokorskaya O.A."/>
            <person name="Kovaleva O.L."/>
            <person name="Novikov A."/>
            <person name="Bonch-Osmolovskaya E.A."/>
            <person name="Toshchakov S.V."/>
            <person name="Kublanov I.V."/>
        </authorList>
    </citation>
    <scope>NUCLEOTIDE SEQUENCE [LARGE SCALE GENOMIC DNA]</scope>
    <source>
        <strain evidence="7 8">2918</strain>
    </source>
</reference>
<protein>
    <submittedName>
        <fullName evidence="7">O-antigen ligase family protein</fullName>
    </submittedName>
</protein>
<dbReference type="Proteomes" id="UP000542342">
    <property type="component" value="Unassembled WGS sequence"/>
</dbReference>
<dbReference type="SUPFAM" id="SSF48452">
    <property type="entry name" value="TPR-like"/>
    <property type="match status" value="2"/>
</dbReference>
<evidence type="ECO:0000256" key="3">
    <source>
        <dbReference type="ARBA" id="ARBA00022989"/>
    </source>
</evidence>
<feature type="transmembrane region" description="Helical" evidence="5">
    <location>
        <begin position="364"/>
        <end position="384"/>
    </location>
</feature>
<feature type="transmembrane region" description="Helical" evidence="5">
    <location>
        <begin position="452"/>
        <end position="474"/>
    </location>
</feature>
<feature type="transmembrane region" description="Helical" evidence="5">
    <location>
        <begin position="125"/>
        <end position="143"/>
    </location>
</feature>
<name>A0A7V9AB15_9BACT</name>
<comment type="subcellular location">
    <subcellularLocation>
        <location evidence="1">Membrane</location>
        <topology evidence="1">Multi-pass membrane protein</topology>
    </subcellularLocation>
</comment>
<feature type="transmembrane region" description="Helical" evidence="5">
    <location>
        <begin position="199"/>
        <end position="215"/>
    </location>
</feature>
<keyword evidence="4 5" id="KW-0472">Membrane</keyword>
<feature type="transmembrane region" description="Helical" evidence="5">
    <location>
        <begin position="421"/>
        <end position="440"/>
    </location>
</feature>
<feature type="domain" description="O-antigen ligase-related" evidence="6">
    <location>
        <begin position="234"/>
        <end position="371"/>
    </location>
</feature>
<proteinExistence type="predicted"/>
<evidence type="ECO:0000313" key="8">
    <source>
        <dbReference type="Proteomes" id="UP000542342"/>
    </source>
</evidence>
<dbReference type="Gene3D" id="1.25.40.10">
    <property type="entry name" value="Tetratricopeptide repeat domain"/>
    <property type="match status" value="1"/>
</dbReference>
<accession>A0A7V9AB15</accession>
<feature type="transmembrane region" description="Helical" evidence="5">
    <location>
        <begin position="274"/>
        <end position="292"/>
    </location>
</feature>
<dbReference type="Pfam" id="PF04932">
    <property type="entry name" value="Wzy_C"/>
    <property type="match status" value="1"/>
</dbReference>
<dbReference type="InterPro" id="IPR051533">
    <property type="entry name" value="WaaL-like"/>
</dbReference>
<feature type="transmembrane region" description="Helical" evidence="5">
    <location>
        <begin position="52"/>
        <end position="71"/>
    </location>
</feature>
<feature type="transmembrane region" description="Helical" evidence="5">
    <location>
        <begin position="152"/>
        <end position="172"/>
    </location>
</feature>
<dbReference type="AlphaFoldDB" id="A0A7V9AB15"/>
<evidence type="ECO:0000259" key="6">
    <source>
        <dbReference type="Pfam" id="PF04932"/>
    </source>
</evidence>
<dbReference type="InterPro" id="IPR011990">
    <property type="entry name" value="TPR-like_helical_dom_sf"/>
</dbReference>
<dbReference type="EMBL" id="JACEFB010000002">
    <property type="protein sequence ID" value="MBA2225307.1"/>
    <property type="molecule type" value="Genomic_DNA"/>
</dbReference>
<keyword evidence="8" id="KW-1185">Reference proteome</keyword>
<sequence length="798" mass="88601">MLIGLFVLTPWPFGSASPASQFVVMLAILALAGWGAYVFWTTRQEFGLYRDPLAWCLLGLTAWTWCQTVPLPASWVAVLNPQAAEWHATLRPAQPELTVGEIPEHVPRRSAWLPLSIAPLETQRLGAQLAGITLLYLGGRLLVGRGCHLRHLTWAACGTGLLLSLTGIIQYLSGEQERIYGHFATDGPSFGPFVNKNHFAFQIELMFGLSFGLWLAEWRRHGWRSPVAVGVFFFLGLMLSAVVLSQSRGGVLALSASLLLSALLGASRLPHHRTLWGGVILLMIASAAWLLWLGNEAVLTRLATLWRGEADNRTSLWQNAWRLVALFPLSGTGGGGYTIAELVTRPRHLGPILSTTAHNEYLEAWIEGGILRGVATLLLVFFTLRHALRAYRSEGEALSLGCFVSLTAVALHSIVDAGIHVPSVALGATILATFAASRASNAQPAQPPIKRWSPCCFLVLMGILALAVGLPLHWDYRADKWQQRAAATLSFDEATHCLEQALRWRPRDFESWEQLAALHLQRGIDISRIGHWVVAGPAAALLPADLMTLSDSAGHFQAALRASRAACDAQPLWPGPHLRIAALLRHAQQAENITVYLTRAQTVGHADPDVWFACGQVWAASANWTAALHCWKESLVRSPRHLPSICRWIAMSPVPLDHFRQHALPDDPLLWYQAAKYLFLRTDSPQRQQWYSLVAERFAQNPSTTEPLAFRAWADALIQCSRYLQSLEVLQHGVQQFPHDRLLREMFAIQLELEDRFAEARIHWEWLAEHYPDHGPYARRAAAARRAATLQQVIGSQR</sequence>
<evidence type="ECO:0000256" key="5">
    <source>
        <dbReference type="SAM" id="Phobius"/>
    </source>
</evidence>
<dbReference type="InterPro" id="IPR007016">
    <property type="entry name" value="O-antigen_ligase-rel_domated"/>
</dbReference>
<comment type="caution">
    <text evidence="7">The sequence shown here is derived from an EMBL/GenBank/DDBJ whole genome shotgun (WGS) entry which is preliminary data.</text>
</comment>
<gene>
    <name evidence="7" type="ORF">H0921_03920</name>
</gene>
<dbReference type="PANTHER" id="PTHR37422:SF13">
    <property type="entry name" value="LIPOPOLYSACCHARIDE BIOSYNTHESIS PROTEIN PA4999-RELATED"/>
    <property type="match status" value="1"/>
</dbReference>
<organism evidence="7 8">
    <name type="scientific">Thermogemmata fonticola</name>
    <dbReference type="NCBI Taxonomy" id="2755323"/>
    <lineage>
        <taxon>Bacteria</taxon>
        <taxon>Pseudomonadati</taxon>
        <taxon>Planctomycetota</taxon>
        <taxon>Planctomycetia</taxon>
        <taxon>Gemmatales</taxon>
        <taxon>Gemmataceae</taxon>
        <taxon>Thermogemmata</taxon>
    </lineage>
</organism>
<evidence type="ECO:0000256" key="2">
    <source>
        <dbReference type="ARBA" id="ARBA00022692"/>
    </source>
</evidence>
<feature type="transmembrane region" description="Helical" evidence="5">
    <location>
        <begin position="396"/>
        <end position="415"/>
    </location>
</feature>
<dbReference type="GO" id="GO:0016020">
    <property type="term" value="C:membrane"/>
    <property type="evidence" value="ECO:0007669"/>
    <property type="project" value="UniProtKB-SubCell"/>
</dbReference>